<feature type="chain" id="PRO_5047194007" description="Hemolysin type calcium-binding protein" evidence="4">
    <location>
        <begin position="40"/>
        <end position="475"/>
    </location>
</feature>
<evidence type="ECO:0000256" key="2">
    <source>
        <dbReference type="ARBA" id="ARBA00022525"/>
    </source>
</evidence>
<keyword evidence="6" id="KW-1185">Reference proteome</keyword>
<comment type="subcellular location">
    <subcellularLocation>
        <location evidence="1">Secreted</location>
    </subcellularLocation>
</comment>
<dbReference type="PROSITE" id="PS00330">
    <property type="entry name" value="HEMOLYSIN_CALCIUM"/>
    <property type="match status" value="1"/>
</dbReference>
<dbReference type="InterPro" id="IPR011049">
    <property type="entry name" value="Serralysin-like_metalloprot_C"/>
</dbReference>
<dbReference type="EMBL" id="CP098502">
    <property type="protein sequence ID" value="UTI64381.1"/>
    <property type="molecule type" value="Genomic_DNA"/>
</dbReference>
<evidence type="ECO:0000256" key="3">
    <source>
        <dbReference type="SAM" id="MobiDB-lite"/>
    </source>
</evidence>
<dbReference type="SUPFAM" id="SSF51120">
    <property type="entry name" value="beta-Roll"/>
    <property type="match status" value="1"/>
</dbReference>
<evidence type="ECO:0008006" key="7">
    <source>
        <dbReference type="Google" id="ProtNLM"/>
    </source>
</evidence>
<dbReference type="RefSeq" id="WP_254571086.1">
    <property type="nucleotide sequence ID" value="NZ_CP098502.1"/>
</dbReference>
<dbReference type="InterPro" id="IPR001343">
    <property type="entry name" value="Hemolysn_Ca-bd"/>
</dbReference>
<organism evidence="5 6">
    <name type="scientific">Paraconexibacter antarcticus</name>
    <dbReference type="NCBI Taxonomy" id="2949664"/>
    <lineage>
        <taxon>Bacteria</taxon>
        <taxon>Bacillati</taxon>
        <taxon>Actinomycetota</taxon>
        <taxon>Thermoleophilia</taxon>
        <taxon>Solirubrobacterales</taxon>
        <taxon>Paraconexibacteraceae</taxon>
        <taxon>Paraconexibacter</taxon>
    </lineage>
</organism>
<evidence type="ECO:0000256" key="4">
    <source>
        <dbReference type="SAM" id="SignalP"/>
    </source>
</evidence>
<dbReference type="InterPro" id="IPR018511">
    <property type="entry name" value="Hemolysin-typ_Ca-bd_CS"/>
</dbReference>
<dbReference type="InterPro" id="IPR050557">
    <property type="entry name" value="RTX_toxin/Mannuronan_C5-epim"/>
</dbReference>
<keyword evidence="4" id="KW-0732">Signal</keyword>
<feature type="signal peptide" evidence="4">
    <location>
        <begin position="1"/>
        <end position="39"/>
    </location>
</feature>
<keyword evidence="2" id="KW-0964">Secreted</keyword>
<evidence type="ECO:0000256" key="1">
    <source>
        <dbReference type="ARBA" id="ARBA00004613"/>
    </source>
</evidence>
<proteinExistence type="predicted"/>
<dbReference type="Proteomes" id="UP001056035">
    <property type="component" value="Chromosome"/>
</dbReference>
<feature type="region of interest" description="Disordered" evidence="3">
    <location>
        <begin position="235"/>
        <end position="261"/>
    </location>
</feature>
<accession>A0ABY5DTT5</accession>
<name>A0ABY5DTT5_9ACTN</name>
<dbReference type="Pfam" id="PF00353">
    <property type="entry name" value="HemolysinCabind"/>
    <property type="match status" value="2"/>
</dbReference>
<evidence type="ECO:0000313" key="5">
    <source>
        <dbReference type="EMBL" id="UTI64381.1"/>
    </source>
</evidence>
<dbReference type="Gene3D" id="2.150.10.10">
    <property type="entry name" value="Serralysin-like metalloprotease, C-terminal"/>
    <property type="match status" value="1"/>
</dbReference>
<dbReference type="PROSITE" id="PS51257">
    <property type="entry name" value="PROKAR_LIPOPROTEIN"/>
    <property type="match status" value="1"/>
</dbReference>
<dbReference type="PANTHER" id="PTHR38340:SF1">
    <property type="entry name" value="S-LAYER PROTEIN"/>
    <property type="match status" value="1"/>
</dbReference>
<sequence length="475" mass="46963">MLSPGRTRTARPTLRRAIGIAAGAAACAASLTAVSSAQAATATWTCGADAVTASVAGMSPLNPITARRTPCSDQAVGLPNTTNAIGLAPTINAKSAYAITTAKPPAGRPIQQTIVGAAGIEGLTLQTANGTVAIGVGAAQSSATASCANGKAVLKGTSQVTGLTINGQTVTLDGPLTGLTDAISNSPLGGVVSVKLNEQVVSGETLVQRAAHIRVLSAAGTPLADVIVAQSTVSSSSACDPNADGNKDPNAGNGNTTGSGSNGTASLQGVCPAGSTLDPSRVLCIITASKTGGQGEIIIGRPFTGPSGGTVLSLVKARQKYRSICLSGPGPKYAIVGTNHADRITGRNTGDRILALGGNDQVDGGRGDDCIDGGSGRDNLAGGIGNDHVYGTSGGDALNGGPGKDYLSGGTGNDSLNAAFGQDTVKGGSGVDFINVATAGPPATVDCGSGKDKVRYNRNEGRRVRNCETRYVLND</sequence>
<protein>
    <recommendedName>
        <fullName evidence="7">Hemolysin type calcium-binding protein</fullName>
    </recommendedName>
</protein>
<reference evidence="5 6" key="1">
    <citation type="submission" date="2022-06" db="EMBL/GenBank/DDBJ databases">
        <title>Paraconexibacter antarcticus.</title>
        <authorList>
            <person name="Kim C.S."/>
        </authorList>
    </citation>
    <scope>NUCLEOTIDE SEQUENCE [LARGE SCALE GENOMIC DNA]</scope>
    <source>
        <strain evidence="5 6">02-257</strain>
    </source>
</reference>
<dbReference type="PANTHER" id="PTHR38340">
    <property type="entry name" value="S-LAYER PROTEIN"/>
    <property type="match status" value="1"/>
</dbReference>
<evidence type="ECO:0000313" key="6">
    <source>
        <dbReference type="Proteomes" id="UP001056035"/>
    </source>
</evidence>
<dbReference type="PRINTS" id="PR00313">
    <property type="entry name" value="CABNDNGRPT"/>
</dbReference>
<gene>
    <name evidence="5" type="ORF">NBH00_23970</name>
</gene>